<accession>A0A517E1E6</accession>
<sequence>MNQVQAATITKEDLVMLVPLFSPNPRLQEVKKTLALTQSVQQCRPFNLIKEPVADLAALQAAVAKHRPQIVHIAAEFMEKGRVYFGTVRSRNRSWPMSEVLSSIAEAGANTELIYFNGPLNKDFMLTEDDNINFVIGADKKLCTAAVRQKFTALFYLFVGLGNSVGIAYRQAWQQLPVELQDIRPLAIALRYRLSLNPAEVGIHK</sequence>
<evidence type="ECO:0000313" key="1">
    <source>
        <dbReference type="EMBL" id="QDR83425.1"/>
    </source>
</evidence>
<keyword evidence="1" id="KW-0614">Plasmid</keyword>
<organism evidence="1 2">
    <name type="scientific">Sporomusa termitida</name>
    <dbReference type="NCBI Taxonomy" id="2377"/>
    <lineage>
        <taxon>Bacteria</taxon>
        <taxon>Bacillati</taxon>
        <taxon>Bacillota</taxon>
        <taxon>Negativicutes</taxon>
        <taxon>Selenomonadales</taxon>
        <taxon>Sporomusaceae</taxon>
        <taxon>Sporomusa</taxon>
    </lineage>
</organism>
<geneLocation type="plasmid" evidence="2">
    <name>pspter</name>
</geneLocation>
<dbReference type="KEGG" id="sted:SPTER_49160"/>
<dbReference type="EMBL" id="CP036260">
    <property type="protein sequence ID" value="QDR83425.1"/>
    <property type="molecule type" value="Genomic_DNA"/>
</dbReference>
<dbReference type="AlphaFoldDB" id="A0A517E1E6"/>
<dbReference type="RefSeq" id="WP_144353109.1">
    <property type="nucleotide sequence ID" value="NZ_CP036260.1"/>
</dbReference>
<dbReference type="OrthoDB" id="1687734at2"/>
<gene>
    <name evidence="1" type="ORF">SPTER_49160</name>
</gene>
<protein>
    <submittedName>
        <fullName evidence="1">Uncharacterized protein</fullName>
    </submittedName>
</protein>
<keyword evidence="2" id="KW-1185">Reference proteome</keyword>
<reference evidence="1 2" key="1">
    <citation type="submission" date="2019-02" db="EMBL/GenBank/DDBJ databases">
        <title>Closed genome of Sporomusa termitida DSM 4440.</title>
        <authorList>
            <person name="Poehlein A."/>
            <person name="Daniel R."/>
        </authorList>
    </citation>
    <scope>NUCLEOTIDE SEQUENCE [LARGE SCALE GENOMIC DNA]</scope>
    <source>
        <strain evidence="1 2">DSM 4440</strain>
        <plasmid evidence="2">pspter</plasmid>
    </source>
</reference>
<name>A0A517E1E6_9FIRM</name>
<evidence type="ECO:0000313" key="2">
    <source>
        <dbReference type="Proteomes" id="UP000320776"/>
    </source>
</evidence>
<dbReference type="Proteomes" id="UP000320776">
    <property type="component" value="Plasmid pSPTER"/>
</dbReference>
<proteinExistence type="predicted"/>